<gene>
    <name evidence="4" type="ORF">AG1IA_03184</name>
</gene>
<protein>
    <submittedName>
        <fullName evidence="4">Uncharacterized protein</fullName>
    </submittedName>
</protein>
<dbReference type="Gene3D" id="3.40.50.1110">
    <property type="entry name" value="SGNH hydrolase"/>
    <property type="match status" value="1"/>
</dbReference>
<dbReference type="InterPro" id="IPR036514">
    <property type="entry name" value="SGNH_hydro_sf"/>
</dbReference>
<dbReference type="Proteomes" id="UP000011668">
    <property type="component" value="Unassembled WGS sequence"/>
</dbReference>
<evidence type="ECO:0000256" key="1">
    <source>
        <dbReference type="ARBA" id="ARBA00008668"/>
    </source>
</evidence>
<dbReference type="GO" id="GO:0016787">
    <property type="term" value="F:hydrolase activity"/>
    <property type="evidence" value="ECO:0007669"/>
    <property type="project" value="UniProtKB-KW"/>
</dbReference>
<dbReference type="OrthoDB" id="2141316at2759"/>
<evidence type="ECO:0000313" key="5">
    <source>
        <dbReference type="Proteomes" id="UP000011668"/>
    </source>
</evidence>
<dbReference type="SUPFAM" id="SSF52266">
    <property type="entry name" value="SGNH hydrolase"/>
    <property type="match status" value="1"/>
</dbReference>
<dbReference type="EMBL" id="AFRT01000718">
    <property type="protein sequence ID" value="ELU42794.1"/>
    <property type="molecule type" value="Genomic_DNA"/>
</dbReference>
<feature type="region of interest" description="Disordered" evidence="3">
    <location>
        <begin position="105"/>
        <end position="130"/>
    </location>
</feature>
<sequence>MLSRIAISVLMCDRIHPCFIAIASSLTSANLSRNVLQILPYRFDGSCRVGGSKSLPSWRLYYGAVFFFFYARYLKDITVVNRAIGGRSARSYWREGRWTSVQNSLKAGDCHNDGGSPRTSDRASVGGEGSETQTVTLADGTVETVYTWPTYVGWMIDGAKSKGATVIISAQTPNNPYENRDTISNSPTRFVTYAKNVAAKKGVPYVDHFAAGANQVAWAFLSGLQCPAAAGVLKQYVNDVGKGAGARWPTPIKSMILRSSYDVSAFEPTNTCILTNNLPILNSASTFTMIPTGPCQILLSNQKILTMMHGDPDSPIYVMGPTHSRPGEQRIIRYSQWVAEKQSDDTVLFYNPMCKKYAGVTTALHPNVTVVVTESSAASRFVMEEITENSYKWVKLQYSRDVPTCAC</sequence>
<proteinExistence type="inferred from homology"/>
<evidence type="ECO:0000256" key="3">
    <source>
        <dbReference type="SAM" id="MobiDB-lite"/>
    </source>
</evidence>
<organism evidence="4 5">
    <name type="scientific">Thanatephorus cucumeris (strain AG1-IA)</name>
    <name type="common">Rice sheath blight fungus</name>
    <name type="synonym">Rhizoctonia solani</name>
    <dbReference type="NCBI Taxonomy" id="983506"/>
    <lineage>
        <taxon>Eukaryota</taxon>
        <taxon>Fungi</taxon>
        <taxon>Dikarya</taxon>
        <taxon>Basidiomycota</taxon>
        <taxon>Agaricomycotina</taxon>
        <taxon>Agaricomycetes</taxon>
        <taxon>Cantharellales</taxon>
        <taxon>Ceratobasidiaceae</taxon>
        <taxon>Rhizoctonia</taxon>
        <taxon>Rhizoctonia solani AG-1</taxon>
    </lineage>
</organism>
<keyword evidence="5" id="KW-1185">Reference proteome</keyword>
<name>L8X2G2_THACA</name>
<reference evidence="4 5" key="1">
    <citation type="journal article" date="2013" name="Nat. Commun.">
        <title>The evolution and pathogenic mechanisms of the rice sheath blight pathogen.</title>
        <authorList>
            <person name="Zheng A."/>
            <person name="Lin R."/>
            <person name="Xu L."/>
            <person name="Qin P."/>
            <person name="Tang C."/>
            <person name="Ai P."/>
            <person name="Zhang D."/>
            <person name="Liu Y."/>
            <person name="Sun Z."/>
            <person name="Feng H."/>
            <person name="Wang Y."/>
            <person name="Chen Y."/>
            <person name="Liang X."/>
            <person name="Fu R."/>
            <person name="Li Q."/>
            <person name="Zhang J."/>
            <person name="Yu X."/>
            <person name="Xie Z."/>
            <person name="Ding L."/>
            <person name="Guan P."/>
            <person name="Tang J."/>
            <person name="Liang Y."/>
            <person name="Wang S."/>
            <person name="Deng Q."/>
            <person name="Li S."/>
            <person name="Zhu J."/>
            <person name="Wang L."/>
            <person name="Liu H."/>
            <person name="Li P."/>
        </authorList>
    </citation>
    <scope>NUCLEOTIDE SEQUENCE [LARGE SCALE GENOMIC DNA]</scope>
    <source>
        <strain evidence="5">AG-1 IA</strain>
    </source>
</reference>
<dbReference type="InterPro" id="IPR037459">
    <property type="entry name" value="RhgT-like"/>
</dbReference>
<dbReference type="PANTHER" id="PTHR43695">
    <property type="entry name" value="PUTATIVE (AFU_ORTHOLOGUE AFUA_2G17250)-RELATED"/>
    <property type="match status" value="1"/>
</dbReference>
<comment type="similarity">
    <text evidence="1">Belongs to the 'GDSL' lipolytic enzyme family.</text>
</comment>
<dbReference type="PANTHER" id="PTHR43695:SF1">
    <property type="entry name" value="RHAMNOGALACTURONAN ACETYLESTERASE"/>
    <property type="match status" value="1"/>
</dbReference>
<dbReference type="AlphaFoldDB" id="L8X2G2"/>
<comment type="caution">
    <text evidence="4">The sequence shown here is derived from an EMBL/GenBank/DDBJ whole genome shotgun (WGS) entry which is preliminary data.</text>
</comment>
<evidence type="ECO:0000256" key="2">
    <source>
        <dbReference type="ARBA" id="ARBA00022801"/>
    </source>
</evidence>
<keyword evidence="2" id="KW-0378">Hydrolase</keyword>
<accession>L8X2G2</accession>
<dbReference type="HOGENOM" id="CLU_676495_0_0_1"/>
<evidence type="ECO:0000313" key="4">
    <source>
        <dbReference type="EMBL" id="ELU42794.1"/>
    </source>
</evidence>